<keyword evidence="2" id="KW-1185">Reference proteome</keyword>
<gene>
    <name evidence="1" type="ORF">CGS49_00535</name>
</gene>
<comment type="caution">
    <text evidence="1">The sequence shown here is derived from an EMBL/GenBank/DDBJ whole genome shotgun (WGS) entry which is preliminary data.</text>
</comment>
<sequence>MGKLISDKFAAWQEECEQRFQQLKANEEELNRIFIDIYGLQDELTPEVEDKDVTVRRADLTREIKSLLSYAVGCLFGRYSLDVDGLVYAGGEWDDSKYVTLKPVTDNVLPLCDEEYFGENDLVNRIVEFVRVVYGADTLEENLAFIAKALGNKGNTSREIIRNYFLKDFFADHCKIYQKRPIYWMFDSGKKNGFKALVYLHRWDADTTGRVYNNYLSPLLRTYAQQIVQENNVISSSNDARTVSTAQKRLDKLKLQQEECEKYEKNIAHLAALRITLDLDDGVKVNYVKAQTAADGKNLNVLAPIK</sequence>
<accession>A0ACC9D384</accession>
<protein>
    <submittedName>
        <fullName evidence="1">Uncharacterized protein</fullName>
    </submittedName>
</protein>
<evidence type="ECO:0000313" key="1">
    <source>
        <dbReference type="EMBL" id="PDX62533.1"/>
    </source>
</evidence>
<evidence type="ECO:0000313" key="2">
    <source>
        <dbReference type="Proteomes" id="UP000220959"/>
    </source>
</evidence>
<reference evidence="1 2" key="1">
    <citation type="journal article" date="2017" name="Front. Microbiol.">
        <title>New Insights into the Diversity of the Genus Faecalibacterium.</title>
        <authorList>
            <person name="Benevides L."/>
            <person name="Burman S."/>
            <person name="Martin R."/>
            <person name="Robert V."/>
            <person name="Thomas M."/>
            <person name="Miquel S."/>
            <person name="Chain F."/>
            <person name="Sokol H."/>
            <person name="Bermudez-Humaran L.G."/>
            <person name="Morrison M."/>
            <person name="Langella P."/>
            <person name="Azevedo V.A."/>
            <person name="Chatel J.M."/>
            <person name="Soares S."/>
        </authorList>
    </citation>
    <scope>NUCLEOTIDE SEQUENCE [LARGE SCALE GENOMIC DNA]</scope>
    <source>
        <strain evidence="2">CNCM I-4541</strain>
    </source>
</reference>
<organism evidence="1 2">
    <name type="scientific">Faecalibacterium langellae</name>
    <dbReference type="NCBI Taxonomy" id="3435293"/>
    <lineage>
        <taxon>Bacteria</taxon>
        <taxon>Bacillati</taxon>
        <taxon>Bacillota</taxon>
        <taxon>Clostridia</taxon>
        <taxon>Eubacteriales</taxon>
        <taxon>Oscillospiraceae</taxon>
        <taxon>Faecalibacterium</taxon>
    </lineage>
</organism>
<dbReference type="Proteomes" id="UP000220959">
    <property type="component" value="Unassembled WGS sequence"/>
</dbReference>
<proteinExistence type="predicted"/>
<name>A0ACC9D384_9FIRM</name>
<dbReference type="EMBL" id="NMTR01000001">
    <property type="protein sequence ID" value="PDX62533.1"/>
    <property type="molecule type" value="Genomic_DNA"/>
</dbReference>